<dbReference type="PANTHER" id="PTHR46268:SF6">
    <property type="entry name" value="UNIVERSAL STRESS PROTEIN UP12"/>
    <property type="match status" value="1"/>
</dbReference>
<evidence type="ECO:0000259" key="2">
    <source>
        <dbReference type="Pfam" id="PF00582"/>
    </source>
</evidence>
<dbReference type="RefSeq" id="WP_251808936.1">
    <property type="nucleotide sequence ID" value="NZ_CP166679.1"/>
</dbReference>
<feature type="domain" description="UspA" evidence="2">
    <location>
        <begin position="1"/>
        <end position="146"/>
    </location>
</feature>
<dbReference type="InterPro" id="IPR006016">
    <property type="entry name" value="UspA"/>
</dbReference>
<dbReference type="PANTHER" id="PTHR46268">
    <property type="entry name" value="STRESS RESPONSE PROTEIN NHAX"/>
    <property type="match status" value="1"/>
</dbReference>
<comment type="caution">
    <text evidence="3">The sequence shown here is derived from an EMBL/GenBank/DDBJ whole genome shotgun (WGS) entry which is preliminary data.</text>
</comment>
<evidence type="ECO:0000313" key="3">
    <source>
        <dbReference type="EMBL" id="MFD2789090.1"/>
    </source>
</evidence>
<dbReference type="EMBL" id="JBHUOK010000008">
    <property type="protein sequence ID" value="MFD2789090.1"/>
    <property type="molecule type" value="Genomic_DNA"/>
</dbReference>
<comment type="similarity">
    <text evidence="1">Belongs to the universal stress protein A family.</text>
</comment>
<dbReference type="Pfam" id="PF00582">
    <property type="entry name" value="Usp"/>
    <property type="match status" value="1"/>
</dbReference>
<keyword evidence="4" id="KW-1185">Reference proteome</keyword>
<protein>
    <submittedName>
        <fullName evidence="3">Universal stress protein</fullName>
    </submittedName>
</protein>
<reference evidence="4" key="1">
    <citation type="journal article" date="2019" name="Int. J. Syst. Evol. Microbiol.">
        <title>The Global Catalogue of Microorganisms (GCM) 10K type strain sequencing project: providing services to taxonomists for standard genome sequencing and annotation.</title>
        <authorList>
            <consortium name="The Broad Institute Genomics Platform"/>
            <consortium name="The Broad Institute Genome Sequencing Center for Infectious Disease"/>
            <person name="Wu L."/>
            <person name="Ma J."/>
        </authorList>
    </citation>
    <scope>NUCLEOTIDE SEQUENCE [LARGE SCALE GENOMIC DNA]</scope>
    <source>
        <strain evidence="4">KCTC 52924</strain>
    </source>
</reference>
<dbReference type="InterPro" id="IPR006015">
    <property type="entry name" value="Universal_stress_UspA"/>
</dbReference>
<proteinExistence type="inferred from homology"/>
<accession>A0ABW5VCR1</accession>
<dbReference type="PRINTS" id="PR01438">
    <property type="entry name" value="UNVRSLSTRESS"/>
</dbReference>
<name>A0ABW5VCR1_9FLAO</name>
<dbReference type="SUPFAM" id="SSF52402">
    <property type="entry name" value="Adenine nucleotide alpha hydrolases-like"/>
    <property type="match status" value="2"/>
</dbReference>
<organism evidence="3 4">
    <name type="scientific">Arenibacter antarcticus</name>
    <dbReference type="NCBI Taxonomy" id="2040469"/>
    <lineage>
        <taxon>Bacteria</taxon>
        <taxon>Pseudomonadati</taxon>
        <taxon>Bacteroidota</taxon>
        <taxon>Flavobacteriia</taxon>
        <taxon>Flavobacteriales</taxon>
        <taxon>Flavobacteriaceae</taxon>
        <taxon>Arenibacter</taxon>
    </lineage>
</organism>
<evidence type="ECO:0000256" key="1">
    <source>
        <dbReference type="ARBA" id="ARBA00008791"/>
    </source>
</evidence>
<dbReference type="Gene3D" id="3.40.50.12370">
    <property type="match status" value="1"/>
</dbReference>
<evidence type="ECO:0000313" key="4">
    <source>
        <dbReference type="Proteomes" id="UP001597532"/>
    </source>
</evidence>
<dbReference type="CDD" id="cd00293">
    <property type="entry name" value="USP-like"/>
    <property type="match status" value="1"/>
</dbReference>
<dbReference type="Proteomes" id="UP001597532">
    <property type="component" value="Unassembled WGS sequence"/>
</dbReference>
<sequence length="278" mass="31874">MKRIVLPTDFSENAFNAIKYALQLFKDEECTFYLLNTYSPAAYQSEYILFSPGQIGLGDVYQVNSTTRLEKLKLRLENDFKNPKHHFILRSAFSQLVDEIVQTVAKENADLVIMGTHGATGAQEIFMGTNTVHLIKSANFPVIAVPARYDYVPPKEILFPTDYEVSYCEDQLKALLQLQQLHQSHVEVVHISRGYELAENQLKNKQKLEVIMKNTSHLFHNLPDQGVIEGINNFQLNRKLNLLVMIQNKHTFLERLFIEPVIKKIGLHVSIPFMVLQG</sequence>
<gene>
    <name evidence="3" type="ORF">ACFS1K_04885</name>
</gene>